<comment type="caution">
    <text evidence="2">The sequence shown here is derived from an EMBL/GenBank/DDBJ whole genome shotgun (WGS) entry which is preliminary data.</text>
</comment>
<feature type="compositionally biased region" description="Acidic residues" evidence="1">
    <location>
        <begin position="449"/>
        <end position="458"/>
    </location>
</feature>
<dbReference type="EMBL" id="NRDI02000021">
    <property type="protein sequence ID" value="KAI1509321.1"/>
    <property type="molecule type" value="Genomic_DNA"/>
</dbReference>
<reference evidence="3" key="2">
    <citation type="submission" date="2021-05" db="EMBL/GenBank/DDBJ databases">
        <authorList>
            <person name="Moolhuijzen P.M."/>
            <person name="Moffat C.S."/>
        </authorList>
    </citation>
    <scope>NUCLEOTIDE SEQUENCE</scope>
    <source>
        <strain evidence="3">86-124</strain>
    </source>
</reference>
<evidence type="ECO:0000256" key="1">
    <source>
        <dbReference type="SAM" id="MobiDB-lite"/>
    </source>
</evidence>
<reference evidence="3" key="3">
    <citation type="journal article" date="2022" name="bioRxiv">
        <title>A global pangenome for the wheat fungal pathogen Pyrenophora tritici-repentis and prediction of effector protein structural homology.</title>
        <authorList>
            <person name="Moolhuijzen P."/>
            <person name="See P.T."/>
            <person name="Shi G."/>
            <person name="Powell H.R."/>
            <person name="Cockram J."/>
            <person name="Jorgensen L.N."/>
            <person name="Benslimane H."/>
            <person name="Strelkov S.E."/>
            <person name="Turner J."/>
            <person name="Liu Z."/>
            <person name="Moffat C.S."/>
        </authorList>
    </citation>
    <scope>NUCLEOTIDE SEQUENCE</scope>
    <source>
        <strain evidence="3">86-124</strain>
    </source>
</reference>
<dbReference type="OrthoDB" id="3785351at2759"/>
<feature type="compositionally biased region" description="Acidic residues" evidence="1">
    <location>
        <begin position="524"/>
        <end position="533"/>
    </location>
</feature>
<dbReference type="EMBL" id="NQIK02000006">
    <property type="protein sequence ID" value="KAF7569785.1"/>
    <property type="molecule type" value="Genomic_DNA"/>
</dbReference>
<evidence type="ECO:0000313" key="5">
    <source>
        <dbReference type="Proteomes" id="UP000249757"/>
    </source>
</evidence>
<evidence type="ECO:0000313" key="3">
    <source>
        <dbReference type="EMBL" id="KAI1509321.1"/>
    </source>
</evidence>
<feature type="compositionally biased region" description="Basic residues" evidence="1">
    <location>
        <begin position="497"/>
        <end position="512"/>
    </location>
</feature>
<feature type="compositionally biased region" description="Basic residues" evidence="1">
    <location>
        <begin position="464"/>
        <end position="482"/>
    </location>
</feature>
<organism evidence="2 4">
    <name type="scientific">Pyrenophora tritici-repentis</name>
    <dbReference type="NCBI Taxonomy" id="45151"/>
    <lineage>
        <taxon>Eukaryota</taxon>
        <taxon>Fungi</taxon>
        <taxon>Dikarya</taxon>
        <taxon>Ascomycota</taxon>
        <taxon>Pezizomycotina</taxon>
        <taxon>Dothideomycetes</taxon>
        <taxon>Pleosporomycetidae</taxon>
        <taxon>Pleosporales</taxon>
        <taxon>Pleosporineae</taxon>
        <taxon>Pleosporaceae</taxon>
        <taxon>Pyrenophora</taxon>
    </lineage>
</organism>
<dbReference type="Proteomes" id="UP000245464">
    <property type="component" value="Chromosome 6"/>
</dbReference>
<evidence type="ECO:0000313" key="4">
    <source>
        <dbReference type="Proteomes" id="UP000245464"/>
    </source>
</evidence>
<keyword evidence="5" id="KW-1185">Reference proteome</keyword>
<reference evidence="5" key="4">
    <citation type="journal article" date="2022" name="Microb. Genom.">
        <title>A global pangenome for the wheat fungal pathogen Pyrenophora tritici-repentis and prediction of effector protein structural homology.</title>
        <authorList>
            <person name="Moolhuijzen P.M."/>
            <person name="See P.T."/>
            <person name="Shi G."/>
            <person name="Powell H.R."/>
            <person name="Cockram J."/>
            <person name="Jorgensen L.N."/>
            <person name="Benslimane H."/>
            <person name="Strelkov S.E."/>
            <person name="Turner J."/>
            <person name="Liu Z."/>
            <person name="Moffat C.S."/>
        </authorList>
    </citation>
    <scope>NUCLEOTIDE SEQUENCE [LARGE SCALE GENOMIC DNA]</scope>
</reference>
<evidence type="ECO:0000313" key="2">
    <source>
        <dbReference type="EMBL" id="KAF7569785.1"/>
    </source>
</evidence>
<sequence length="562" mass="62631">MAPPPNLSRQEVQDIFDEAQLRAGDLYQDVPYLQIFLQENHCRALENCNLQDADLTREMYSALIFERQTFDAFNRHRLGHDEVEYKEEENIPEQVEFFPLRCAVVNRGVEVVAKPIFQLEGTVGGNQVDSGRAHVPSKNPDQLGDPTSPPLSPQLPTSPQKTGSSGGYNKLRGAPSAWLALPDGNITLAEVMAFVPQSIKSVDVINRFLFNGAMTTTLTDMINNYRVMGNGAITNNSAYRMMKGQINHHAQTHQEYENWSVAKHTQLPRPEDFDPTSVSVTGFATPVILSGREAQQAANEPTPTILFRDLANDVKVMPSGYDALDLTRCVQHCVENDDEDWYYPQHFADLVEHLGGPAPVHRKHADTASVTRHTEGKKLVNAKRAGARARDEHGRLMKGKGKAVINPDEDEQVNVNGHDEPGSEKDVAGSSLRHPQPNKRKRGPAVPVSDEEDNEDNDSDKPPQKKTKRTTTRNKRKRKRKPKASDDEDAAAPSKRTTQRKKKPLTKSRVTRAKPAPSNPQGDPDVDDSEDSDAYVGPKRQKRVTIVRTSCRANRFAGSYKC</sequence>
<name>A0A2W1EQE8_9PLEO</name>
<proteinExistence type="predicted"/>
<gene>
    <name evidence="3" type="ORF">Ptr86124_011861</name>
    <name evidence="2" type="ORF">PtrM4_122000</name>
</gene>
<protein>
    <submittedName>
        <fullName evidence="2">Pox-Ag35 multi-domain protein</fullName>
    </submittedName>
</protein>
<feature type="region of interest" description="Disordered" evidence="1">
    <location>
        <begin position="127"/>
        <end position="169"/>
    </location>
</feature>
<dbReference type="AlphaFoldDB" id="A0A2W1EQE8"/>
<feature type="region of interest" description="Disordered" evidence="1">
    <location>
        <begin position="358"/>
        <end position="542"/>
    </location>
</feature>
<dbReference type="Proteomes" id="UP000249757">
    <property type="component" value="Unassembled WGS sequence"/>
</dbReference>
<accession>A0A2W1EQE8</accession>
<reference evidence="2 4" key="1">
    <citation type="journal article" date="2018" name="BMC Genomics">
        <title>Comparative genomics of the wheat fungal pathogen Pyrenophora tritici-repentis reveals chromosomal variations and genome plasticity.</title>
        <authorList>
            <person name="Moolhuijzen P."/>
            <person name="See P.T."/>
            <person name="Hane J.K."/>
            <person name="Shi G."/>
            <person name="Liu Z."/>
            <person name="Oliver R.P."/>
            <person name="Moffat C.S."/>
        </authorList>
    </citation>
    <scope>NUCLEOTIDE SEQUENCE [LARGE SCALE GENOMIC DNA]</scope>
    <source>
        <strain evidence="2">M4</strain>
    </source>
</reference>
<feature type="compositionally biased region" description="Basic and acidic residues" evidence="1">
    <location>
        <begin position="417"/>
        <end position="427"/>
    </location>
</feature>